<dbReference type="Proteomes" id="UP001221898">
    <property type="component" value="Unassembled WGS sequence"/>
</dbReference>
<evidence type="ECO:0000313" key="2">
    <source>
        <dbReference type="Proteomes" id="UP001221898"/>
    </source>
</evidence>
<dbReference type="EMBL" id="JAINUG010000123">
    <property type="protein sequence ID" value="KAJ8394705.1"/>
    <property type="molecule type" value="Genomic_DNA"/>
</dbReference>
<sequence length="83" mass="8965">MSEKKSTSEATQGKDNLAYMADGKTGVASSEFNDSGFSQTNSFRNVEMPDVAEFSNQAANGHGHINGTLTEDGFRKHRHATIV</sequence>
<gene>
    <name evidence="1" type="ORF">AAFF_G00043050</name>
</gene>
<proteinExistence type="predicted"/>
<comment type="caution">
    <text evidence="1">The sequence shown here is derived from an EMBL/GenBank/DDBJ whole genome shotgun (WGS) entry which is preliminary data.</text>
</comment>
<protein>
    <submittedName>
        <fullName evidence="1">Uncharacterized protein</fullName>
    </submittedName>
</protein>
<accession>A0AAD7S2B0</accession>
<dbReference type="AlphaFoldDB" id="A0AAD7S2B0"/>
<reference evidence="1" key="1">
    <citation type="journal article" date="2023" name="Science">
        <title>Genome structures resolve the early diversification of teleost fishes.</title>
        <authorList>
            <person name="Parey E."/>
            <person name="Louis A."/>
            <person name="Montfort J."/>
            <person name="Bouchez O."/>
            <person name="Roques C."/>
            <person name="Iampietro C."/>
            <person name="Lluch J."/>
            <person name="Castinel A."/>
            <person name="Donnadieu C."/>
            <person name="Desvignes T."/>
            <person name="Floi Bucao C."/>
            <person name="Jouanno E."/>
            <person name="Wen M."/>
            <person name="Mejri S."/>
            <person name="Dirks R."/>
            <person name="Jansen H."/>
            <person name="Henkel C."/>
            <person name="Chen W.J."/>
            <person name="Zahm M."/>
            <person name="Cabau C."/>
            <person name="Klopp C."/>
            <person name="Thompson A.W."/>
            <person name="Robinson-Rechavi M."/>
            <person name="Braasch I."/>
            <person name="Lecointre G."/>
            <person name="Bobe J."/>
            <person name="Postlethwait J.H."/>
            <person name="Berthelot C."/>
            <person name="Roest Crollius H."/>
            <person name="Guiguen Y."/>
        </authorList>
    </citation>
    <scope>NUCLEOTIDE SEQUENCE</scope>
    <source>
        <strain evidence="1">NC1722</strain>
    </source>
</reference>
<name>A0AAD7S2B0_9TELE</name>
<keyword evidence="2" id="KW-1185">Reference proteome</keyword>
<organism evidence="1 2">
    <name type="scientific">Aldrovandia affinis</name>
    <dbReference type="NCBI Taxonomy" id="143900"/>
    <lineage>
        <taxon>Eukaryota</taxon>
        <taxon>Metazoa</taxon>
        <taxon>Chordata</taxon>
        <taxon>Craniata</taxon>
        <taxon>Vertebrata</taxon>
        <taxon>Euteleostomi</taxon>
        <taxon>Actinopterygii</taxon>
        <taxon>Neopterygii</taxon>
        <taxon>Teleostei</taxon>
        <taxon>Notacanthiformes</taxon>
        <taxon>Halosauridae</taxon>
        <taxon>Aldrovandia</taxon>
    </lineage>
</organism>
<evidence type="ECO:0000313" key="1">
    <source>
        <dbReference type="EMBL" id="KAJ8394705.1"/>
    </source>
</evidence>